<dbReference type="PANTHER" id="PTHR11848:SF262">
    <property type="entry name" value="LD29161P"/>
    <property type="match status" value="1"/>
</dbReference>
<keyword evidence="3" id="KW-0964">Secreted</keyword>
<dbReference type="Pfam" id="PF00019">
    <property type="entry name" value="TGF_beta"/>
    <property type="match status" value="1"/>
</dbReference>
<dbReference type="InterPro" id="IPR001839">
    <property type="entry name" value="TGF-b_C"/>
</dbReference>
<keyword evidence="8" id="KW-0732">Signal</keyword>
<sequence>MRVRKKPLTSSVVLAILVTSLILPHHGVHCRKGYRKHPKPNSRTNYSSPVCRQNPTSQLCVFSKVRIEQIKNQILDLLGMDKPPDMSSFPFRNLTENFRIQELQKEMEEDFRIQADAPLVNNEEAKNQMFFSFHSAPPSHVVDRLRDYDVIYFPFQGQLLKEEIKAADLWFKLRKNHHRYDRGSLDISKSPYPSKLTIYKIHFKTTKESPILEAVMTATIPSKLIMSSGHEEELVSLNMTAVVRQWIRNPDENYGLVIQSDSDLYSLVKEVDSPFLEIHPHDGRARYRRTLQPHDECRAGVLNPDHCCLYQLTVHVKALGWDDWIIAPKDFQANYCAGSCPKYYRSLNPEWTHIVESSGQSLHACCAPSKLSHLHIIHYDFDSAGRPLIAYTTIPRMTAMACGCA</sequence>
<keyword evidence="5" id="KW-1015">Disulfide bond</keyword>
<reference evidence="9" key="1">
    <citation type="submission" date="2020-11" db="EMBL/GenBank/DDBJ databases">
        <authorList>
            <person name="Tran Van P."/>
        </authorList>
    </citation>
    <scope>NUCLEOTIDE SEQUENCE</scope>
</reference>
<dbReference type="SUPFAM" id="SSF57501">
    <property type="entry name" value="Cystine-knot cytokines"/>
    <property type="match status" value="1"/>
</dbReference>
<dbReference type="InterPro" id="IPR015615">
    <property type="entry name" value="TGF-beta-rel"/>
</dbReference>
<organism evidence="9">
    <name type="scientific">Cyprideis torosa</name>
    <dbReference type="NCBI Taxonomy" id="163714"/>
    <lineage>
        <taxon>Eukaryota</taxon>
        <taxon>Metazoa</taxon>
        <taxon>Ecdysozoa</taxon>
        <taxon>Arthropoda</taxon>
        <taxon>Crustacea</taxon>
        <taxon>Oligostraca</taxon>
        <taxon>Ostracoda</taxon>
        <taxon>Podocopa</taxon>
        <taxon>Podocopida</taxon>
        <taxon>Cytherocopina</taxon>
        <taxon>Cytheroidea</taxon>
        <taxon>Cytherideidae</taxon>
        <taxon>Cyprideis</taxon>
    </lineage>
</organism>
<evidence type="ECO:0000256" key="2">
    <source>
        <dbReference type="ARBA" id="ARBA00006656"/>
    </source>
</evidence>
<comment type="similarity">
    <text evidence="2 6">Belongs to the TGF-beta family.</text>
</comment>
<evidence type="ECO:0000256" key="7">
    <source>
        <dbReference type="SAM" id="MobiDB-lite"/>
    </source>
</evidence>
<gene>
    <name evidence="9" type="ORF">CTOB1V02_LOCUS2014</name>
</gene>
<dbReference type="Gene3D" id="2.60.120.970">
    <property type="match status" value="1"/>
</dbReference>
<dbReference type="PROSITE" id="PS51362">
    <property type="entry name" value="TGF_BETA_2"/>
    <property type="match status" value="1"/>
</dbReference>
<dbReference type="EMBL" id="OB660297">
    <property type="protein sequence ID" value="CAD7224044.1"/>
    <property type="molecule type" value="Genomic_DNA"/>
</dbReference>
<comment type="subcellular location">
    <subcellularLocation>
        <location evidence="1">Secreted</location>
    </subcellularLocation>
</comment>
<evidence type="ECO:0000256" key="5">
    <source>
        <dbReference type="ARBA" id="ARBA00023157"/>
    </source>
</evidence>
<evidence type="ECO:0000256" key="3">
    <source>
        <dbReference type="ARBA" id="ARBA00022525"/>
    </source>
</evidence>
<dbReference type="InterPro" id="IPR001111">
    <property type="entry name" value="TGF-b_propeptide"/>
</dbReference>
<dbReference type="PRINTS" id="PR00669">
    <property type="entry name" value="INHIBINA"/>
</dbReference>
<evidence type="ECO:0000256" key="4">
    <source>
        <dbReference type="ARBA" id="ARBA00023030"/>
    </source>
</evidence>
<dbReference type="AlphaFoldDB" id="A0A7R8ZLS4"/>
<evidence type="ECO:0000313" key="9">
    <source>
        <dbReference type="EMBL" id="CAD7224044.1"/>
    </source>
</evidence>
<dbReference type="GO" id="GO:0005615">
    <property type="term" value="C:extracellular space"/>
    <property type="evidence" value="ECO:0007669"/>
    <property type="project" value="TreeGrafter"/>
</dbReference>
<dbReference type="PROSITE" id="PS00250">
    <property type="entry name" value="TGF_BETA_1"/>
    <property type="match status" value="1"/>
</dbReference>
<feature type="chain" id="PRO_5043422590" evidence="8">
    <location>
        <begin position="31"/>
        <end position="405"/>
    </location>
</feature>
<feature type="signal peptide" evidence="8">
    <location>
        <begin position="1"/>
        <end position="30"/>
    </location>
</feature>
<feature type="compositionally biased region" description="Basic residues" evidence="7">
    <location>
        <begin position="31"/>
        <end position="40"/>
    </location>
</feature>
<accession>A0A7R8ZLS4</accession>
<evidence type="ECO:0000256" key="6">
    <source>
        <dbReference type="RuleBase" id="RU000354"/>
    </source>
</evidence>
<evidence type="ECO:0000256" key="8">
    <source>
        <dbReference type="SAM" id="SignalP"/>
    </source>
</evidence>
<dbReference type="Pfam" id="PF00688">
    <property type="entry name" value="TGFb_propeptide"/>
    <property type="match status" value="1"/>
</dbReference>
<feature type="compositionally biased region" description="Polar residues" evidence="7">
    <location>
        <begin position="41"/>
        <end position="50"/>
    </location>
</feature>
<evidence type="ECO:0000256" key="1">
    <source>
        <dbReference type="ARBA" id="ARBA00004613"/>
    </source>
</evidence>
<dbReference type="InterPro" id="IPR029034">
    <property type="entry name" value="Cystine-knot_cytokine"/>
</dbReference>
<protein>
    <submittedName>
        <fullName evidence="9">Uncharacterized protein</fullName>
    </submittedName>
</protein>
<name>A0A7R8ZLS4_9CRUS</name>
<proteinExistence type="inferred from homology"/>
<dbReference type="GO" id="GO:0005125">
    <property type="term" value="F:cytokine activity"/>
    <property type="evidence" value="ECO:0007669"/>
    <property type="project" value="TreeGrafter"/>
</dbReference>
<keyword evidence="4 6" id="KW-0339">Growth factor</keyword>
<dbReference type="PANTHER" id="PTHR11848">
    <property type="entry name" value="TGF-BETA FAMILY"/>
    <property type="match status" value="1"/>
</dbReference>
<dbReference type="SMART" id="SM00204">
    <property type="entry name" value="TGFB"/>
    <property type="match status" value="1"/>
</dbReference>
<dbReference type="OrthoDB" id="6516235at2759"/>
<feature type="region of interest" description="Disordered" evidence="7">
    <location>
        <begin position="31"/>
        <end position="50"/>
    </location>
</feature>
<dbReference type="Gene3D" id="2.10.90.10">
    <property type="entry name" value="Cystine-knot cytokines"/>
    <property type="match status" value="1"/>
</dbReference>
<dbReference type="InterPro" id="IPR017948">
    <property type="entry name" value="TGFb_CS"/>
</dbReference>
<dbReference type="GO" id="GO:0008083">
    <property type="term" value="F:growth factor activity"/>
    <property type="evidence" value="ECO:0007669"/>
    <property type="project" value="UniProtKB-KW"/>
</dbReference>